<evidence type="ECO:0000313" key="4">
    <source>
        <dbReference type="Proteomes" id="UP000682005"/>
    </source>
</evidence>
<dbReference type="Proteomes" id="UP000682005">
    <property type="component" value="Chromosome 2"/>
</dbReference>
<evidence type="ECO:0000313" key="1">
    <source>
        <dbReference type="EMBL" id="AKU70496.1"/>
    </source>
</evidence>
<evidence type="ECO:0000313" key="3">
    <source>
        <dbReference type="Proteomes" id="UP000060345"/>
    </source>
</evidence>
<dbReference type="Proteomes" id="UP000060345">
    <property type="component" value="Chromosome 2"/>
</dbReference>
<evidence type="ECO:0008006" key="5">
    <source>
        <dbReference type="Google" id="ProtNLM"/>
    </source>
</evidence>
<organism evidence="1 3">
    <name type="scientific">Prevotella fusca JCM 17724</name>
    <dbReference type="NCBI Taxonomy" id="1236517"/>
    <lineage>
        <taxon>Bacteria</taxon>
        <taxon>Pseudomonadati</taxon>
        <taxon>Bacteroidota</taxon>
        <taxon>Bacteroidia</taxon>
        <taxon>Bacteroidales</taxon>
        <taxon>Prevotellaceae</taxon>
        <taxon>Prevotella</taxon>
    </lineage>
</organism>
<evidence type="ECO:0000313" key="2">
    <source>
        <dbReference type="EMBL" id="QUB86131.1"/>
    </source>
</evidence>
<dbReference type="EMBL" id="CP072369">
    <property type="protein sequence ID" value="QUB86131.1"/>
    <property type="molecule type" value="Genomic_DNA"/>
</dbReference>
<proteinExistence type="predicted"/>
<reference evidence="1 3" key="1">
    <citation type="submission" date="2015-07" db="EMBL/GenBank/DDBJ databases">
        <authorList>
            <person name="Noorani M."/>
        </authorList>
    </citation>
    <scope>NUCLEOTIDE SEQUENCE [LARGE SCALE GENOMIC DNA]</scope>
    <source>
        <strain evidence="1 3">W1435</strain>
    </source>
</reference>
<dbReference type="RefSeq" id="WP_025078614.1">
    <property type="nucleotide sequence ID" value="NZ_BAKO01000019.1"/>
</dbReference>
<dbReference type="KEGG" id="pfus:ADJ77_12145"/>
<keyword evidence="4" id="KW-1185">Reference proteome</keyword>
<dbReference type="eggNOG" id="COG3520">
    <property type="taxonomic scope" value="Bacteria"/>
</dbReference>
<protein>
    <recommendedName>
        <fullName evidence="5">Type VI secretion protein</fullName>
    </recommendedName>
</protein>
<dbReference type="STRING" id="1236517.ADJ77_12145"/>
<dbReference type="OrthoDB" id="1411058at2"/>
<gene>
    <name evidence="1" type="ORF">ADJ77_12145</name>
    <name evidence="2" type="ORF">J5A51_02375</name>
</gene>
<name>A0A0K1NPA4_9BACT</name>
<accession>A0A0K1NPA4</accession>
<dbReference type="EMBL" id="CP012075">
    <property type="protein sequence ID" value="AKU70496.1"/>
    <property type="molecule type" value="Genomic_DNA"/>
</dbReference>
<reference evidence="2 4" key="2">
    <citation type="submission" date="2021-03" db="EMBL/GenBank/DDBJ databases">
        <title>Human Oral Microbial Genomes.</title>
        <authorList>
            <person name="Johnston C.D."/>
            <person name="Chen T."/>
            <person name="Dewhirst F.E."/>
        </authorList>
    </citation>
    <scope>NUCLEOTIDE SEQUENCE [LARGE SCALE GENOMIC DNA]</scope>
    <source>
        <strain evidence="2 4">W1435</strain>
    </source>
</reference>
<dbReference type="AlphaFoldDB" id="A0A0K1NPA4"/>
<sequence length="311" mass="36103">MESRIKTPNRDLKAFCNSDARHLIAEVFYAELQFVTGEELLDKTIVLSHGMNSRVKSQDIIDLQKEEIYKDGNLRERVILHLARNGFYHQLPEFLFHPISLSSPGMSNKEVVDAIRENRKKAEKAIRFFSPFDTIMFNDSVRIFERQLALFDNPYENVILKNVANLFFPKKAPLTTGERYRMFLCLQKVEYYKENLPALEELLSIVCNIDTKIRYVYHYEDGLPYSSLGDCSLGVDFGLDGQLLCELDDVEVKLCFPESIREDVLLRQMETVRYVLSFFLLSSRAVRIIYTVTTNTELVLGQNYLGYDTNL</sequence>